<dbReference type="InterPro" id="IPR004881">
    <property type="entry name" value="Ribosome_biogen_GTPase_RsgA"/>
</dbReference>
<dbReference type="NCBIfam" id="TIGR00157">
    <property type="entry name" value="ribosome small subunit-dependent GTPase A"/>
    <property type="match status" value="1"/>
</dbReference>
<evidence type="ECO:0000313" key="7">
    <source>
        <dbReference type="EMBL" id="EAT12305.1"/>
    </source>
</evidence>
<dbReference type="PANTHER" id="PTHR32120">
    <property type="entry name" value="SMALL RIBOSOMAL SUBUNIT BIOGENESIS GTPASE RSGA"/>
    <property type="match status" value="1"/>
</dbReference>
<dbReference type="PROSITE" id="PS51721">
    <property type="entry name" value="G_CP"/>
    <property type="match status" value="1"/>
</dbReference>
<feature type="binding site" evidence="3">
    <location>
        <begin position="212"/>
        <end position="220"/>
    </location>
    <ligand>
        <name>GTP</name>
        <dbReference type="ChEBI" id="CHEBI:37565"/>
    </ligand>
</feature>
<feature type="compositionally biased region" description="Basic residues" evidence="4">
    <location>
        <begin position="1"/>
        <end position="16"/>
    </location>
</feature>
<keyword evidence="2 3" id="KW-0342">GTP-binding</keyword>
<feature type="region of interest" description="Disordered" evidence="4">
    <location>
        <begin position="1"/>
        <end position="45"/>
    </location>
</feature>
<comment type="caution">
    <text evidence="7">The sequence shown here is derived from an EMBL/GenBank/DDBJ whole genome shotgun (WGS) entry which is preliminary data.</text>
</comment>
<keyword evidence="8" id="KW-1185">Reference proteome</keyword>
<sequence length="341" mass="38100">MAKRKLNKRQAWRVKKIQAEREERASKKESQIHHELEGGDLGPEQSGQVISHFGTQVLVENATGERMRCYMRTNLGGLVTGDSVAYRAGNEQGVVVARTDRQSELQRPNMYGELKTVAANINYLVIVIAPEPHAHRNLIDRYLVAAEISGIEPVLCLNKIDLLNDDNREHFAELIKDYSEIGYRFIEVSSKLDNGLAPLSALLKDRISAFVGQSGVGKSSIISQLLPDEDIRVGDLSEQTRKGRHTTTNATLFHFPSGGDLIDSPGIREYGLWHMEPEDILQGFKELQPFAGHCKFRDCKHQAEPGCAIKQAIKDGQISQRRFESYQQIIASLGDVNVRGV</sequence>
<dbReference type="Proteomes" id="UP000004263">
    <property type="component" value="Unassembled WGS sequence"/>
</dbReference>
<feature type="compositionally biased region" description="Basic and acidic residues" evidence="4">
    <location>
        <begin position="17"/>
        <end position="37"/>
    </location>
</feature>
<name>Q1N259_9GAMM</name>
<dbReference type="EC" id="3.6.1.-" evidence="3"/>
<keyword evidence="3" id="KW-0963">Cytoplasm</keyword>
<comment type="function">
    <text evidence="3">One of several proteins that assist in the late maturation steps of the functional core of the 30S ribosomal subunit. Helps release RbfA from mature subunits. May play a role in the assembly of ribosomal proteins into the subunit. Circularly permuted GTPase that catalyzes slow GTP hydrolysis, GTPase activity is stimulated by the 30S ribosomal subunit.</text>
</comment>
<dbReference type="GO" id="GO:0003924">
    <property type="term" value="F:GTPase activity"/>
    <property type="evidence" value="ECO:0007669"/>
    <property type="project" value="UniProtKB-UniRule"/>
</dbReference>
<dbReference type="Gene3D" id="3.40.50.300">
    <property type="entry name" value="P-loop containing nucleotide triphosphate hydrolases"/>
    <property type="match status" value="1"/>
</dbReference>
<dbReference type="PANTHER" id="PTHR32120:SF11">
    <property type="entry name" value="SMALL RIBOSOMAL SUBUNIT BIOGENESIS GTPASE RSGA 1, MITOCHONDRIAL-RELATED"/>
    <property type="match status" value="1"/>
</dbReference>
<dbReference type="InterPro" id="IPR010914">
    <property type="entry name" value="RsgA_GTPase_dom"/>
</dbReference>
<feature type="binding site" evidence="3">
    <location>
        <position position="307"/>
    </location>
    <ligand>
        <name>Zn(2+)</name>
        <dbReference type="ChEBI" id="CHEBI:29105"/>
    </ligand>
</feature>
<accession>Q1N259</accession>
<keyword evidence="3" id="KW-0479">Metal-binding</keyword>
<keyword evidence="3" id="KW-0690">Ribosome biogenesis</keyword>
<feature type="domain" description="CP-type G" evidence="6">
    <location>
        <begin position="102"/>
        <end position="270"/>
    </location>
</feature>
<dbReference type="AlphaFoldDB" id="Q1N259"/>
<dbReference type="GO" id="GO:0005525">
    <property type="term" value="F:GTP binding"/>
    <property type="evidence" value="ECO:0007669"/>
    <property type="project" value="UniProtKB-UniRule"/>
</dbReference>
<comment type="subcellular location">
    <subcellularLocation>
        <location evidence="3">Cytoplasm</location>
    </subcellularLocation>
</comment>
<keyword evidence="1 3" id="KW-0547">Nucleotide-binding</keyword>
<dbReference type="Pfam" id="PF03193">
    <property type="entry name" value="RsgA_GTPase"/>
    <property type="match status" value="1"/>
</dbReference>
<proteinExistence type="inferred from homology"/>
<dbReference type="SUPFAM" id="SSF52540">
    <property type="entry name" value="P-loop containing nucleoside triphosphate hydrolases"/>
    <property type="match status" value="1"/>
</dbReference>
<dbReference type="GO" id="GO:0042274">
    <property type="term" value="P:ribosomal small subunit biogenesis"/>
    <property type="evidence" value="ECO:0007669"/>
    <property type="project" value="UniProtKB-UniRule"/>
</dbReference>
<dbReference type="Gene3D" id="1.10.40.50">
    <property type="entry name" value="Probable gtpase engc, domain 3"/>
    <property type="match status" value="1"/>
</dbReference>
<comment type="subunit">
    <text evidence="3">Monomer. Associates with 30S ribosomal subunit, binds 16S rRNA.</text>
</comment>
<dbReference type="InterPro" id="IPR030378">
    <property type="entry name" value="G_CP_dom"/>
</dbReference>
<feature type="domain" description="EngC GTPase" evidence="5">
    <location>
        <begin position="119"/>
        <end position="268"/>
    </location>
</feature>
<evidence type="ECO:0000259" key="6">
    <source>
        <dbReference type="PROSITE" id="PS51721"/>
    </source>
</evidence>
<evidence type="ECO:0000256" key="2">
    <source>
        <dbReference type="ARBA" id="ARBA00023134"/>
    </source>
</evidence>
<dbReference type="GO" id="GO:0005737">
    <property type="term" value="C:cytoplasm"/>
    <property type="evidence" value="ECO:0007669"/>
    <property type="project" value="UniProtKB-SubCell"/>
</dbReference>
<keyword evidence="3 7" id="KW-0378">Hydrolase</keyword>
<reference evidence="7 8" key="1">
    <citation type="submission" date="2006-03" db="EMBL/GenBank/DDBJ databases">
        <authorList>
            <person name="Pinhassi J."/>
            <person name="Pedros-Alio C."/>
            <person name="Ferriera S."/>
            <person name="Johnson J."/>
            <person name="Kravitz S."/>
            <person name="Halpern A."/>
            <person name="Remington K."/>
            <person name="Beeson K."/>
            <person name="Tran B."/>
            <person name="Rogers Y.-H."/>
            <person name="Friedman R."/>
            <person name="Venter J.C."/>
        </authorList>
    </citation>
    <scope>NUCLEOTIDE SEQUENCE [LARGE SCALE GENOMIC DNA]</scope>
    <source>
        <strain evidence="7 8">RED65</strain>
    </source>
</reference>
<feature type="binding site" evidence="3">
    <location>
        <position position="294"/>
    </location>
    <ligand>
        <name>Zn(2+)</name>
        <dbReference type="ChEBI" id="CHEBI:29105"/>
    </ligand>
</feature>
<dbReference type="RefSeq" id="WP_007018356.1">
    <property type="nucleotide sequence ID" value="NZ_CH724116.1"/>
</dbReference>
<comment type="cofactor">
    <cofactor evidence="3">
        <name>Zn(2+)</name>
        <dbReference type="ChEBI" id="CHEBI:29105"/>
    </cofactor>
    <text evidence="3">Binds 1 zinc ion per subunit.</text>
</comment>
<dbReference type="EMBL" id="AAQH01000008">
    <property type="protein sequence ID" value="EAT12305.1"/>
    <property type="molecule type" value="Genomic_DNA"/>
</dbReference>
<evidence type="ECO:0000313" key="8">
    <source>
        <dbReference type="Proteomes" id="UP000004263"/>
    </source>
</evidence>
<dbReference type="GO" id="GO:0046872">
    <property type="term" value="F:metal ion binding"/>
    <property type="evidence" value="ECO:0007669"/>
    <property type="project" value="UniProtKB-KW"/>
</dbReference>
<feature type="binding site" evidence="3">
    <location>
        <position position="299"/>
    </location>
    <ligand>
        <name>Zn(2+)</name>
        <dbReference type="ChEBI" id="CHEBI:29105"/>
    </ligand>
</feature>
<keyword evidence="3" id="KW-0862">Zinc</keyword>
<comment type="similarity">
    <text evidence="3">Belongs to the TRAFAC class YlqF/YawG GTPase family. RsgA subfamily.</text>
</comment>
<dbReference type="InterPro" id="IPR012340">
    <property type="entry name" value="NA-bd_OB-fold"/>
</dbReference>
<dbReference type="GO" id="GO:0019843">
    <property type="term" value="F:rRNA binding"/>
    <property type="evidence" value="ECO:0007669"/>
    <property type="project" value="UniProtKB-KW"/>
</dbReference>
<dbReference type="Gene3D" id="2.40.50.140">
    <property type="entry name" value="Nucleic acid-binding proteins"/>
    <property type="match status" value="1"/>
</dbReference>
<dbReference type="HAMAP" id="MF_01820">
    <property type="entry name" value="GTPase_RsgA"/>
    <property type="match status" value="1"/>
</dbReference>
<keyword evidence="3" id="KW-0694">RNA-binding</keyword>
<feature type="binding site" evidence="3">
    <location>
        <position position="301"/>
    </location>
    <ligand>
        <name>Zn(2+)</name>
        <dbReference type="ChEBI" id="CHEBI:29105"/>
    </ligand>
</feature>
<evidence type="ECO:0000256" key="3">
    <source>
        <dbReference type="HAMAP-Rule" id="MF_01820"/>
    </source>
</evidence>
<dbReference type="InterPro" id="IPR027417">
    <property type="entry name" value="P-loop_NTPase"/>
</dbReference>
<feature type="binding site" evidence="3">
    <location>
        <begin position="158"/>
        <end position="161"/>
    </location>
    <ligand>
        <name>GTP</name>
        <dbReference type="ChEBI" id="CHEBI:37565"/>
    </ligand>
</feature>
<dbReference type="HOGENOM" id="CLU_033617_2_0_6"/>
<dbReference type="STRING" id="207949.RED65_15738"/>
<dbReference type="OrthoDB" id="9809485at2"/>
<keyword evidence="3" id="KW-0699">rRNA-binding</keyword>
<organism evidence="7 8">
    <name type="scientific">Bermanella marisrubri</name>
    <dbReference type="NCBI Taxonomy" id="207949"/>
    <lineage>
        <taxon>Bacteria</taxon>
        <taxon>Pseudomonadati</taxon>
        <taxon>Pseudomonadota</taxon>
        <taxon>Gammaproteobacteria</taxon>
        <taxon>Oceanospirillales</taxon>
        <taxon>Oceanospirillaceae</taxon>
        <taxon>Bermanella</taxon>
    </lineage>
</organism>
<protein>
    <recommendedName>
        <fullName evidence="3">Small ribosomal subunit biogenesis GTPase RsgA</fullName>
        <ecNumber evidence="3">3.6.1.-</ecNumber>
    </recommendedName>
</protein>
<dbReference type="CDD" id="cd01854">
    <property type="entry name" value="YjeQ_EngC"/>
    <property type="match status" value="1"/>
</dbReference>
<dbReference type="PROSITE" id="PS50936">
    <property type="entry name" value="ENGC_GTPASE"/>
    <property type="match status" value="1"/>
</dbReference>
<evidence type="ECO:0000256" key="4">
    <source>
        <dbReference type="SAM" id="MobiDB-lite"/>
    </source>
</evidence>
<gene>
    <name evidence="3" type="primary">rsgA</name>
    <name evidence="7" type="ORF">RED65_15738</name>
</gene>
<evidence type="ECO:0000256" key="1">
    <source>
        <dbReference type="ARBA" id="ARBA00022741"/>
    </source>
</evidence>
<evidence type="ECO:0000259" key="5">
    <source>
        <dbReference type="PROSITE" id="PS50936"/>
    </source>
</evidence>
<dbReference type="NCBIfam" id="NF008931">
    <property type="entry name" value="PRK12288.1"/>
    <property type="match status" value="1"/>
</dbReference>